<dbReference type="GO" id="GO:0030288">
    <property type="term" value="C:outer membrane-bounded periplasmic space"/>
    <property type="evidence" value="ECO:0007669"/>
    <property type="project" value="TreeGrafter"/>
</dbReference>
<organism evidence="7 8">
    <name type="scientific">Quisquiliibacterium transsilvanicum</name>
    <dbReference type="NCBI Taxonomy" id="1549638"/>
    <lineage>
        <taxon>Bacteria</taxon>
        <taxon>Pseudomonadati</taxon>
        <taxon>Pseudomonadota</taxon>
        <taxon>Betaproteobacteria</taxon>
        <taxon>Burkholderiales</taxon>
        <taxon>Burkholderiaceae</taxon>
        <taxon>Quisquiliibacterium</taxon>
    </lineage>
</organism>
<dbReference type="PANTHER" id="PTHR37481:SF1">
    <property type="entry name" value="LIPOPOLYSACCHARIDE EXPORT SYSTEM PROTEIN LPTC"/>
    <property type="match status" value="1"/>
</dbReference>
<dbReference type="GO" id="GO:0005886">
    <property type="term" value="C:plasma membrane"/>
    <property type="evidence" value="ECO:0007669"/>
    <property type="project" value="InterPro"/>
</dbReference>
<dbReference type="AlphaFoldDB" id="A0A7W8HL32"/>
<dbReference type="Pfam" id="PF06835">
    <property type="entry name" value="LptC"/>
    <property type="match status" value="1"/>
</dbReference>
<gene>
    <name evidence="7" type="ORF">HNQ70_003118</name>
</gene>
<protein>
    <submittedName>
        <fullName evidence="7">Lipopolysaccharide export system protein LptC</fullName>
    </submittedName>
</protein>
<keyword evidence="1" id="KW-1003">Cell membrane</keyword>
<dbReference type="InterPro" id="IPR010664">
    <property type="entry name" value="LipoPS_assembly_LptC-rel"/>
</dbReference>
<dbReference type="InterPro" id="IPR052363">
    <property type="entry name" value="LPS_export_LptC"/>
</dbReference>
<sequence length="197" mass="21365">MFQRQYDRIAAGISIALLAGLAGVSYYLAEISSRMDRSAGASAPAHEPDYFVEGLALTRLNATGQPVFRMSADRMQHFPDDDSSEFVNPVLVSLDPARPLITLRAERGRATSGGEQTHLHDSVQLTRAAEGGQPALRVDTDYVLVLPQQDLARTDRPVRITHGDSSLTGVGMEFDNAARVLKVQSRVHGVWAAPAAR</sequence>
<keyword evidence="4 6" id="KW-1133">Transmembrane helix</keyword>
<dbReference type="PANTHER" id="PTHR37481">
    <property type="entry name" value="LIPOPOLYSACCHARIDE EXPORT SYSTEM PROTEIN LPTC"/>
    <property type="match status" value="1"/>
</dbReference>
<dbReference type="RefSeq" id="WP_183969352.1">
    <property type="nucleotide sequence ID" value="NZ_BAABEW010000007.1"/>
</dbReference>
<evidence type="ECO:0000256" key="4">
    <source>
        <dbReference type="ARBA" id="ARBA00022989"/>
    </source>
</evidence>
<evidence type="ECO:0000256" key="3">
    <source>
        <dbReference type="ARBA" id="ARBA00022692"/>
    </source>
</evidence>
<evidence type="ECO:0000256" key="5">
    <source>
        <dbReference type="ARBA" id="ARBA00023136"/>
    </source>
</evidence>
<keyword evidence="3 6" id="KW-0812">Transmembrane</keyword>
<evidence type="ECO:0000313" key="8">
    <source>
        <dbReference type="Proteomes" id="UP000532440"/>
    </source>
</evidence>
<feature type="transmembrane region" description="Helical" evidence="6">
    <location>
        <begin position="9"/>
        <end position="29"/>
    </location>
</feature>
<reference evidence="7 8" key="1">
    <citation type="submission" date="2020-08" db="EMBL/GenBank/DDBJ databases">
        <title>Genomic Encyclopedia of Type Strains, Phase IV (KMG-IV): sequencing the most valuable type-strain genomes for metagenomic binning, comparative biology and taxonomic classification.</title>
        <authorList>
            <person name="Goeker M."/>
        </authorList>
    </citation>
    <scope>NUCLEOTIDE SEQUENCE [LARGE SCALE GENOMIC DNA]</scope>
    <source>
        <strain evidence="7 8">DSM 29781</strain>
    </source>
</reference>
<name>A0A7W8HL32_9BURK</name>
<keyword evidence="2" id="KW-0997">Cell inner membrane</keyword>
<accession>A0A7W8HL32</accession>
<evidence type="ECO:0000256" key="2">
    <source>
        <dbReference type="ARBA" id="ARBA00022519"/>
    </source>
</evidence>
<evidence type="ECO:0000313" key="7">
    <source>
        <dbReference type="EMBL" id="MBB5273090.1"/>
    </source>
</evidence>
<evidence type="ECO:0000256" key="1">
    <source>
        <dbReference type="ARBA" id="ARBA00022475"/>
    </source>
</evidence>
<dbReference type="GO" id="GO:0015221">
    <property type="term" value="F:lipopolysaccharide transmembrane transporter activity"/>
    <property type="evidence" value="ECO:0007669"/>
    <property type="project" value="InterPro"/>
</dbReference>
<dbReference type="GO" id="GO:0017089">
    <property type="term" value="F:glycolipid transfer activity"/>
    <property type="evidence" value="ECO:0007669"/>
    <property type="project" value="TreeGrafter"/>
</dbReference>
<keyword evidence="8" id="KW-1185">Reference proteome</keyword>
<dbReference type="NCBIfam" id="TIGR04409">
    <property type="entry name" value="LptC_YrbK"/>
    <property type="match status" value="1"/>
</dbReference>
<evidence type="ECO:0000256" key="6">
    <source>
        <dbReference type="SAM" id="Phobius"/>
    </source>
</evidence>
<keyword evidence="5 6" id="KW-0472">Membrane</keyword>
<dbReference type="InterPro" id="IPR026265">
    <property type="entry name" value="LptC"/>
</dbReference>
<dbReference type="Gene3D" id="2.60.450.10">
    <property type="entry name" value="Lipopolysaccharide (LPS) transport protein A like domain"/>
    <property type="match status" value="1"/>
</dbReference>
<comment type="caution">
    <text evidence="7">The sequence shown here is derived from an EMBL/GenBank/DDBJ whole genome shotgun (WGS) entry which is preliminary data.</text>
</comment>
<dbReference type="EMBL" id="JACHGB010000006">
    <property type="protein sequence ID" value="MBB5273090.1"/>
    <property type="molecule type" value="Genomic_DNA"/>
</dbReference>
<dbReference type="Proteomes" id="UP000532440">
    <property type="component" value="Unassembled WGS sequence"/>
</dbReference>
<proteinExistence type="predicted"/>